<sequence>MPSSAGTTSGEAAAVAQSALDVPGTTFPQSMAQPYFSSEGVEAAFVGPWDRYNFSPASRTQYPVRIFRTTGIVENTSAVLDFGSTVIRSIPQTNGWTSHSCPYSSVTFDFGKEACGPVRLRTGAKTTAASMVALSYAESSSWVSFDSDESSSLRTSVVDGHDEFEIGPNETYTVPTEKQRGGYRYVTVFTKTADAVLELTEISAEFTSMPHWQDLKAYPSYFYSSDDLLNRLWYAGAYTNQLSTLAKDQGRRCELDSGWLNNAVCCTSGDTIITDAPRRDRTIWAGDLAIVIWTQFATLNDQISMKNGLDTLFGVQNEDGHFPWAGPPICHDSVSKIAKKDTWPYVSDSYHLWTILTARNYYHLTGDVEWLKGKWDAIVRALDLASTNFNDTEGLYCCKGALDWGRTSVEGFNLSCNILFHETLNSISSLAIMLNQSSLAERWISIANRLKPHLERFWDPTIGLYFDNLNNRDLHPQDGNSLACWFGIASQERAGIITASLKKRWGEYGPVNPECSGPISPFISGFELQALVKANKIHDALEMIRTTWGWMINNPSSTGSTMLEAWYRDGTITYPFYAEKPSYISHCHPFSTGPLMVLTYEILGLNFAGDETEKGGQVWEFRPTVGDLDFCEGGFTGKYGLYSAGWRKTRAEGKVQFDCWIDTPPGTLGRVRLPVFDTSGGRTLVVRNGERQKYDIADGHLWIEPVEGGRKHQFHI</sequence>
<dbReference type="Gene3D" id="1.50.10.10">
    <property type="match status" value="1"/>
</dbReference>
<dbReference type="Proteomes" id="UP001629113">
    <property type="component" value="Unassembled WGS sequence"/>
</dbReference>
<dbReference type="Pfam" id="PF17389">
    <property type="entry name" value="Bac_rhamnosid6H"/>
    <property type="match status" value="1"/>
</dbReference>
<evidence type="ECO:0000313" key="2">
    <source>
        <dbReference type="EMBL" id="KAL3426868.1"/>
    </source>
</evidence>
<evidence type="ECO:0000259" key="1">
    <source>
        <dbReference type="Pfam" id="PF17389"/>
    </source>
</evidence>
<protein>
    <submittedName>
        <fullName evidence="2">Bacterial alpha-l-rhamnosidase domain-containing protein</fullName>
    </submittedName>
</protein>
<dbReference type="Gene3D" id="2.60.420.10">
    <property type="entry name" value="Maltose phosphorylase, domain 3"/>
    <property type="match status" value="1"/>
</dbReference>
<dbReference type="InterPro" id="IPR035396">
    <property type="entry name" value="Bac_rhamnosid6H"/>
</dbReference>
<gene>
    <name evidence="2" type="ORF">PVAG01_00377</name>
</gene>
<organism evidence="2 3">
    <name type="scientific">Phlyctema vagabunda</name>
    <dbReference type="NCBI Taxonomy" id="108571"/>
    <lineage>
        <taxon>Eukaryota</taxon>
        <taxon>Fungi</taxon>
        <taxon>Dikarya</taxon>
        <taxon>Ascomycota</taxon>
        <taxon>Pezizomycotina</taxon>
        <taxon>Leotiomycetes</taxon>
        <taxon>Helotiales</taxon>
        <taxon>Dermateaceae</taxon>
        <taxon>Phlyctema</taxon>
    </lineage>
</organism>
<comment type="caution">
    <text evidence="2">The sequence shown here is derived from an EMBL/GenBank/DDBJ whole genome shotgun (WGS) entry which is preliminary data.</text>
</comment>
<feature type="domain" description="Alpha-L-rhamnosidase six-hairpin glycosidase" evidence="1">
    <location>
        <begin position="272"/>
        <end position="590"/>
    </location>
</feature>
<reference evidence="2 3" key="1">
    <citation type="submission" date="2024-06" db="EMBL/GenBank/DDBJ databases">
        <title>Complete genome of Phlyctema vagabunda strain 19-DSS-EL-015.</title>
        <authorList>
            <person name="Fiorenzani C."/>
        </authorList>
    </citation>
    <scope>NUCLEOTIDE SEQUENCE [LARGE SCALE GENOMIC DNA]</scope>
    <source>
        <strain evidence="2 3">19-DSS-EL-015</strain>
    </source>
</reference>
<dbReference type="PANTHER" id="PTHR34987:SF6">
    <property type="entry name" value="ALPHA-L-RHAMNOSIDASE SIX-HAIRPIN GLYCOSIDASE DOMAIN-CONTAINING PROTEIN"/>
    <property type="match status" value="1"/>
</dbReference>
<dbReference type="InterPro" id="IPR008928">
    <property type="entry name" value="6-hairpin_glycosidase_sf"/>
</dbReference>
<keyword evidence="3" id="KW-1185">Reference proteome</keyword>
<dbReference type="SUPFAM" id="SSF48208">
    <property type="entry name" value="Six-hairpin glycosidases"/>
    <property type="match status" value="1"/>
</dbReference>
<proteinExistence type="predicted"/>
<dbReference type="InterPro" id="IPR012341">
    <property type="entry name" value="6hp_glycosidase-like_sf"/>
</dbReference>
<dbReference type="EMBL" id="JBFCZG010000001">
    <property type="protein sequence ID" value="KAL3426868.1"/>
    <property type="molecule type" value="Genomic_DNA"/>
</dbReference>
<accession>A0ABR4PU25</accession>
<name>A0ABR4PU25_9HELO</name>
<evidence type="ECO:0000313" key="3">
    <source>
        <dbReference type="Proteomes" id="UP001629113"/>
    </source>
</evidence>
<dbReference type="PANTHER" id="PTHR34987">
    <property type="entry name" value="C, PUTATIVE (AFU_ORTHOLOGUE AFUA_3G02880)-RELATED"/>
    <property type="match status" value="1"/>
</dbReference>